<dbReference type="EMBL" id="JAQQWE010000004">
    <property type="protein sequence ID" value="KAK7957118.1"/>
    <property type="molecule type" value="Genomic_DNA"/>
</dbReference>
<dbReference type="Proteomes" id="UP001391051">
    <property type="component" value="Unassembled WGS sequence"/>
</dbReference>
<comment type="caution">
    <text evidence="1">The sequence shown here is derived from an EMBL/GenBank/DDBJ whole genome shotgun (WGS) entry which is preliminary data.</text>
</comment>
<organism evidence="1 2">
    <name type="scientific">Apiospora aurea</name>
    <dbReference type="NCBI Taxonomy" id="335848"/>
    <lineage>
        <taxon>Eukaryota</taxon>
        <taxon>Fungi</taxon>
        <taxon>Dikarya</taxon>
        <taxon>Ascomycota</taxon>
        <taxon>Pezizomycotina</taxon>
        <taxon>Sordariomycetes</taxon>
        <taxon>Xylariomycetidae</taxon>
        <taxon>Amphisphaeriales</taxon>
        <taxon>Apiosporaceae</taxon>
        <taxon>Apiospora</taxon>
    </lineage>
</organism>
<accession>A0ABR1QKI4</accession>
<dbReference type="RefSeq" id="XP_066702424.1">
    <property type="nucleotide sequence ID" value="XM_066842562.1"/>
</dbReference>
<evidence type="ECO:0000313" key="1">
    <source>
        <dbReference type="EMBL" id="KAK7957118.1"/>
    </source>
</evidence>
<dbReference type="InterPro" id="IPR036770">
    <property type="entry name" value="Ankyrin_rpt-contain_sf"/>
</dbReference>
<dbReference type="GeneID" id="92075624"/>
<proteinExistence type="predicted"/>
<dbReference type="Gene3D" id="1.25.40.20">
    <property type="entry name" value="Ankyrin repeat-containing domain"/>
    <property type="match status" value="1"/>
</dbReference>
<protein>
    <recommendedName>
        <fullName evidence="3">Ankyrin repeat protein</fullName>
    </recommendedName>
</protein>
<gene>
    <name evidence="1" type="ORF">PG986_006340</name>
</gene>
<evidence type="ECO:0008006" key="3">
    <source>
        <dbReference type="Google" id="ProtNLM"/>
    </source>
</evidence>
<dbReference type="SUPFAM" id="SSF48403">
    <property type="entry name" value="Ankyrin repeat"/>
    <property type="match status" value="1"/>
</dbReference>
<name>A0ABR1QKI4_9PEZI</name>
<evidence type="ECO:0000313" key="2">
    <source>
        <dbReference type="Proteomes" id="UP001391051"/>
    </source>
</evidence>
<sequence length="88" mass="9493">MAAASNGHLAIVEKLLGFGVQVASSHYYLRNAARDFAKKNGHGAIVKFLDDWGAPSDADSARVRTRRSSLLAKFGATIMMRRGSKDKG</sequence>
<reference evidence="1 2" key="1">
    <citation type="submission" date="2023-01" db="EMBL/GenBank/DDBJ databases">
        <title>Analysis of 21 Apiospora genomes using comparative genomics revels a genus with tremendous synthesis potential of carbohydrate active enzymes and secondary metabolites.</title>
        <authorList>
            <person name="Sorensen T."/>
        </authorList>
    </citation>
    <scope>NUCLEOTIDE SEQUENCE [LARGE SCALE GENOMIC DNA]</scope>
    <source>
        <strain evidence="1 2">CBS 24483</strain>
    </source>
</reference>
<keyword evidence="2" id="KW-1185">Reference proteome</keyword>